<gene>
    <name evidence="1" type="ORF">PLEPLA_LOCUS43238</name>
</gene>
<evidence type="ECO:0000313" key="1">
    <source>
        <dbReference type="EMBL" id="CAB1455462.1"/>
    </source>
</evidence>
<protein>
    <submittedName>
        <fullName evidence="1">Uncharacterized protein</fullName>
    </submittedName>
</protein>
<evidence type="ECO:0000313" key="2">
    <source>
        <dbReference type="Proteomes" id="UP001153269"/>
    </source>
</evidence>
<dbReference type="EMBL" id="CADEAL010004257">
    <property type="protein sequence ID" value="CAB1455462.1"/>
    <property type="molecule type" value="Genomic_DNA"/>
</dbReference>
<dbReference type="AlphaFoldDB" id="A0A9N7ZA49"/>
<sequence length="197" mass="21825">MLYQSSLNQLVLFYSAQVPALEDPSAPGASGVFLVDPSDMVLNHLEPLEAFSHVTMGQNTGRETWPFISLPSAPQENLCTALIHTVHGEPESVTDLTQALMEVKSCTQALKRGGKPSEKSGADYSCKLMRMVFGMPSYEIIKSKCFESYSLKYSTQAAIAVFTYRNPAMHPGSERIIVNMWSHRYVGDVDDIMPRIT</sequence>
<comment type="caution">
    <text evidence="1">The sequence shown here is derived from an EMBL/GenBank/DDBJ whole genome shotgun (WGS) entry which is preliminary data.</text>
</comment>
<name>A0A9N7ZA49_PLEPL</name>
<proteinExistence type="predicted"/>
<reference evidence="1" key="1">
    <citation type="submission" date="2020-03" db="EMBL/GenBank/DDBJ databases">
        <authorList>
            <person name="Weist P."/>
        </authorList>
    </citation>
    <scope>NUCLEOTIDE SEQUENCE</scope>
</reference>
<keyword evidence="2" id="KW-1185">Reference proteome</keyword>
<organism evidence="1 2">
    <name type="scientific">Pleuronectes platessa</name>
    <name type="common">European plaice</name>
    <dbReference type="NCBI Taxonomy" id="8262"/>
    <lineage>
        <taxon>Eukaryota</taxon>
        <taxon>Metazoa</taxon>
        <taxon>Chordata</taxon>
        <taxon>Craniata</taxon>
        <taxon>Vertebrata</taxon>
        <taxon>Euteleostomi</taxon>
        <taxon>Actinopterygii</taxon>
        <taxon>Neopterygii</taxon>
        <taxon>Teleostei</taxon>
        <taxon>Neoteleostei</taxon>
        <taxon>Acanthomorphata</taxon>
        <taxon>Carangaria</taxon>
        <taxon>Pleuronectiformes</taxon>
        <taxon>Pleuronectoidei</taxon>
        <taxon>Pleuronectidae</taxon>
        <taxon>Pleuronectes</taxon>
    </lineage>
</organism>
<dbReference type="Proteomes" id="UP001153269">
    <property type="component" value="Unassembled WGS sequence"/>
</dbReference>
<accession>A0A9N7ZA49</accession>